<dbReference type="InterPro" id="IPR036259">
    <property type="entry name" value="MFS_trans_sf"/>
</dbReference>
<dbReference type="InterPro" id="IPR020846">
    <property type="entry name" value="MFS_dom"/>
</dbReference>
<keyword evidence="2 5" id="KW-0812">Transmembrane</keyword>
<feature type="domain" description="Major facilitator superfamily (MFS) profile" evidence="6">
    <location>
        <begin position="18"/>
        <end position="456"/>
    </location>
</feature>
<evidence type="ECO:0000256" key="5">
    <source>
        <dbReference type="SAM" id="Phobius"/>
    </source>
</evidence>
<dbReference type="Gene3D" id="1.20.1250.20">
    <property type="entry name" value="MFS general substrate transporter like domains"/>
    <property type="match status" value="2"/>
</dbReference>
<comment type="subcellular location">
    <subcellularLocation>
        <location evidence="1">Membrane</location>
        <topology evidence="1">Multi-pass membrane protein</topology>
    </subcellularLocation>
</comment>
<evidence type="ECO:0000256" key="2">
    <source>
        <dbReference type="ARBA" id="ARBA00022692"/>
    </source>
</evidence>
<feature type="transmembrane region" description="Helical" evidence="5">
    <location>
        <begin position="185"/>
        <end position="209"/>
    </location>
</feature>
<feature type="transmembrane region" description="Helical" evidence="5">
    <location>
        <begin position="12"/>
        <end position="31"/>
    </location>
</feature>
<evidence type="ECO:0000313" key="8">
    <source>
        <dbReference type="Proteomes" id="UP001216907"/>
    </source>
</evidence>
<feature type="transmembrane region" description="Helical" evidence="5">
    <location>
        <begin position="230"/>
        <end position="252"/>
    </location>
</feature>
<dbReference type="InterPro" id="IPR011701">
    <property type="entry name" value="MFS"/>
</dbReference>
<comment type="caution">
    <text evidence="7">The sequence shown here is derived from an EMBL/GenBank/DDBJ whole genome shotgun (WGS) entry which is preliminary data.</text>
</comment>
<reference evidence="7 8" key="1">
    <citation type="submission" date="2023-03" db="EMBL/GenBank/DDBJ databases">
        <title>Paludisphaera mucosa sp. nov. a novel planctomycete from northern fen.</title>
        <authorList>
            <person name="Ivanova A."/>
        </authorList>
    </citation>
    <scope>NUCLEOTIDE SEQUENCE [LARGE SCALE GENOMIC DNA]</scope>
    <source>
        <strain evidence="7 8">Pla2</strain>
    </source>
</reference>
<feature type="transmembrane region" description="Helical" evidence="5">
    <location>
        <begin position="432"/>
        <end position="451"/>
    </location>
</feature>
<feature type="transmembrane region" description="Helical" evidence="5">
    <location>
        <begin position="89"/>
        <end position="108"/>
    </location>
</feature>
<dbReference type="Proteomes" id="UP001216907">
    <property type="component" value="Unassembled WGS sequence"/>
</dbReference>
<feature type="transmembrane region" description="Helical" evidence="5">
    <location>
        <begin position="114"/>
        <end position="133"/>
    </location>
</feature>
<feature type="transmembrane region" description="Helical" evidence="5">
    <location>
        <begin position="340"/>
        <end position="363"/>
    </location>
</feature>
<dbReference type="SUPFAM" id="SSF103473">
    <property type="entry name" value="MFS general substrate transporter"/>
    <property type="match status" value="1"/>
</dbReference>
<keyword evidence="4 5" id="KW-0472">Membrane</keyword>
<name>A0ABT6F7R3_9BACT</name>
<feature type="transmembrane region" description="Helical" evidence="5">
    <location>
        <begin position="286"/>
        <end position="306"/>
    </location>
</feature>
<dbReference type="PANTHER" id="PTHR11662">
    <property type="entry name" value="SOLUTE CARRIER FAMILY 17"/>
    <property type="match status" value="1"/>
</dbReference>
<dbReference type="EMBL" id="JARRAG010000001">
    <property type="protein sequence ID" value="MDG3003621.1"/>
    <property type="molecule type" value="Genomic_DNA"/>
</dbReference>
<accession>A0ABT6F7R3</accession>
<sequence>MDPASAETPPEARSHVGLLAFVCTLSMITYLDRACFSMALNPIAGELGLADASQLKWAITAFAIAYAAFEIPAGAMGDRLGAKVMLTRIVLWWSACTALTGLIGLPIGGVVTGGLGSLILLRFLFGAGEAGAYPNITRALHERLPARNWETAQGLVFMSGRLAGGLTPLLWAVLVGGTASSPPWITWRGAFLIFGAVGVVWAVAFRLGFRDRPSGRLDDAEPSRPRSHAAIPWMALITNRTLWALCIMYLSVNYAWAFNISYLPTYVEERFGIGAEDRIGAIYKGAPLWVGAVGCFLGGPAIHGLTRLIGDRRRARQVLGFSAFTLGAICWWAAIRSQDVHAFCILISLAAFMVDVTLGASWATCQDLGREHAALTAACMNTVGTLGNALAGWLTGTIVGGSIAAQAVARHVAPEALDAVDKRIAALSGYDAAFGTYVLAFVVAAVCWIFIHPSRPLVANDEAAFAPATA</sequence>
<dbReference type="PROSITE" id="PS50850">
    <property type="entry name" value="MFS"/>
    <property type="match status" value="1"/>
</dbReference>
<feature type="transmembrane region" description="Helical" evidence="5">
    <location>
        <begin position="318"/>
        <end position="334"/>
    </location>
</feature>
<organism evidence="7 8">
    <name type="scientific">Paludisphaera mucosa</name>
    <dbReference type="NCBI Taxonomy" id="3030827"/>
    <lineage>
        <taxon>Bacteria</taxon>
        <taxon>Pseudomonadati</taxon>
        <taxon>Planctomycetota</taxon>
        <taxon>Planctomycetia</taxon>
        <taxon>Isosphaerales</taxon>
        <taxon>Isosphaeraceae</taxon>
        <taxon>Paludisphaera</taxon>
    </lineage>
</organism>
<dbReference type="InterPro" id="IPR050382">
    <property type="entry name" value="MFS_Na/Anion_cotransporter"/>
</dbReference>
<dbReference type="RefSeq" id="WP_277859971.1">
    <property type="nucleotide sequence ID" value="NZ_JARRAG010000001.1"/>
</dbReference>
<feature type="transmembrane region" description="Helical" evidence="5">
    <location>
        <begin position="154"/>
        <end position="173"/>
    </location>
</feature>
<gene>
    <name evidence="7" type="ORF">PZE19_07565</name>
</gene>
<evidence type="ECO:0000256" key="3">
    <source>
        <dbReference type="ARBA" id="ARBA00022989"/>
    </source>
</evidence>
<dbReference type="PANTHER" id="PTHR11662:SF399">
    <property type="entry name" value="FI19708P1-RELATED"/>
    <property type="match status" value="1"/>
</dbReference>
<evidence type="ECO:0000259" key="6">
    <source>
        <dbReference type="PROSITE" id="PS50850"/>
    </source>
</evidence>
<protein>
    <submittedName>
        <fullName evidence="7">MFS transporter</fullName>
    </submittedName>
</protein>
<dbReference type="Pfam" id="PF07690">
    <property type="entry name" value="MFS_1"/>
    <property type="match status" value="1"/>
</dbReference>
<evidence type="ECO:0000256" key="4">
    <source>
        <dbReference type="ARBA" id="ARBA00023136"/>
    </source>
</evidence>
<keyword evidence="3 5" id="KW-1133">Transmembrane helix</keyword>
<keyword evidence="8" id="KW-1185">Reference proteome</keyword>
<evidence type="ECO:0000313" key="7">
    <source>
        <dbReference type="EMBL" id="MDG3003621.1"/>
    </source>
</evidence>
<evidence type="ECO:0000256" key="1">
    <source>
        <dbReference type="ARBA" id="ARBA00004141"/>
    </source>
</evidence>
<proteinExistence type="predicted"/>
<feature type="transmembrane region" description="Helical" evidence="5">
    <location>
        <begin position="57"/>
        <end position="77"/>
    </location>
</feature>